<proteinExistence type="predicted"/>
<organism evidence="2 3">
    <name type="scientific">Globodera rostochiensis</name>
    <name type="common">Golden nematode worm</name>
    <name type="synonym">Heterodera rostochiensis</name>
    <dbReference type="NCBI Taxonomy" id="31243"/>
    <lineage>
        <taxon>Eukaryota</taxon>
        <taxon>Metazoa</taxon>
        <taxon>Ecdysozoa</taxon>
        <taxon>Nematoda</taxon>
        <taxon>Chromadorea</taxon>
        <taxon>Rhabditida</taxon>
        <taxon>Tylenchina</taxon>
        <taxon>Tylenchomorpha</taxon>
        <taxon>Tylenchoidea</taxon>
        <taxon>Heteroderidae</taxon>
        <taxon>Heteroderinae</taxon>
        <taxon>Globodera</taxon>
    </lineage>
</organism>
<feature type="chain" id="PRO_5036811186" evidence="1">
    <location>
        <begin position="25"/>
        <end position="117"/>
    </location>
</feature>
<dbReference type="WBParaSite" id="Gr19_v10_g14779.t1">
    <property type="protein sequence ID" value="Gr19_v10_g14779.t1"/>
    <property type="gene ID" value="Gr19_v10_g14779"/>
</dbReference>
<dbReference type="AlphaFoldDB" id="A0A914H8P4"/>
<evidence type="ECO:0000313" key="3">
    <source>
        <dbReference type="WBParaSite" id="Gr19_v10_g14779.t1"/>
    </source>
</evidence>
<feature type="signal peptide" evidence="1">
    <location>
        <begin position="1"/>
        <end position="24"/>
    </location>
</feature>
<sequence length="117" mass="13202">MLRMDCVLFLNITCAFVLPILVTATSDDPDNDKNCPLRAKDCPCGWGACHSIAKTWYKKPKEKSDACCAAEHEWRCCELGPDGQKFVKSKGSCSFSWTKKCINAFLMLAAHLLYNFW</sequence>
<dbReference type="Proteomes" id="UP000887572">
    <property type="component" value="Unplaced"/>
</dbReference>
<name>A0A914H8P4_GLORO</name>
<protein>
    <submittedName>
        <fullName evidence="3">Uncharacterized protein</fullName>
    </submittedName>
</protein>
<evidence type="ECO:0000313" key="2">
    <source>
        <dbReference type="Proteomes" id="UP000887572"/>
    </source>
</evidence>
<reference evidence="3" key="1">
    <citation type="submission" date="2022-11" db="UniProtKB">
        <authorList>
            <consortium name="WormBaseParasite"/>
        </authorList>
    </citation>
    <scope>IDENTIFICATION</scope>
</reference>
<evidence type="ECO:0000256" key="1">
    <source>
        <dbReference type="SAM" id="SignalP"/>
    </source>
</evidence>
<keyword evidence="1" id="KW-0732">Signal</keyword>
<keyword evidence="2" id="KW-1185">Reference proteome</keyword>
<accession>A0A914H8P4</accession>